<sequence>MSVKERILHSVLFELFALSLMMLGAKLFTQHNPAEIGAIGFALSLMAMTWNYLYNLMFDRLFGAERLSRTLITRISHALGFEGGLLLVTIPFLMWALQLDFWTVLILDISVVLFFLVYALIFNWSYDLLRVKWFGQYAEA</sequence>
<dbReference type="PATRIC" id="fig|320778.3.peg.2558"/>
<feature type="transmembrane region" description="Helical" evidence="1">
    <location>
        <begin position="7"/>
        <end position="28"/>
    </location>
</feature>
<evidence type="ECO:0000259" key="2">
    <source>
        <dbReference type="Pfam" id="PF05232"/>
    </source>
</evidence>
<dbReference type="RefSeq" id="WP_047885412.1">
    <property type="nucleotide sequence ID" value="NZ_CP071325.1"/>
</dbReference>
<protein>
    <submittedName>
        <fullName evidence="3">Membrane protein</fullName>
    </submittedName>
</protein>
<reference evidence="3 4" key="1">
    <citation type="submission" date="2015-05" db="EMBL/GenBank/DDBJ databases">
        <title>Photobacterium galathea sp. nov.</title>
        <authorList>
            <person name="Machado H."/>
            <person name="Gram L."/>
        </authorList>
    </citation>
    <scope>NUCLEOTIDE SEQUENCE [LARGE SCALE GENOMIC DNA]</scope>
    <source>
        <strain evidence="3 4">DSM 22954</strain>
    </source>
</reference>
<feature type="transmembrane region" description="Helical" evidence="1">
    <location>
        <begin position="75"/>
        <end position="95"/>
    </location>
</feature>
<dbReference type="InterPro" id="IPR058208">
    <property type="entry name" value="PACE"/>
</dbReference>
<comment type="caution">
    <text evidence="3">The sequence shown here is derived from an EMBL/GenBank/DDBJ whole genome shotgun (WGS) entry which is preliminary data.</text>
</comment>
<proteinExistence type="predicted"/>
<dbReference type="Pfam" id="PF05232">
    <property type="entry name" value="BTP"/>
    <property type="match status" value="2"/>
</dbReference>
<dbReference type="OrthoDB" id="1631120at2"/>
<dbReference type="EMBL" id="LDOU01000012">
    <property type="protein sequence ID" value="KLV09464.1"/>
    <property type="molecule type" value="Genomic_DNA"/>
</dbReference>
<evidence type="ECO:0000256" key="1">
    <source>
        <dbReference type="SAM" id="Phobius"/>
    </source>
</evidence>
<keyword evidence="1" id="KW-1133">Transmembrane helix</keyword>
<organism evidence="3 4">
    <name type="scientific">Photobacterium ganghwense</name>
    <dbReference type="NCBI Taxonomy" id="320778"/>
    <lineage>
        <taxon>Bacteria</taxon>
        <taxon>Pseudomonadati</taxon>
        <taxon>Pseudomonadota</taxon>
        <taxon>Gammaproteobacteria</taxon>
        <taxon>Vibrionales</taxon>
        <taxon>Vibrionaceae</taxon>
        <taxon>Photobacterium</taxon>
    </lineage>
</organism>
<accession>A0A0J1HCQ2</accession>
<feature type="transmembrane region" description="Helical" evidence="1">
    <location>
        <begin position="34"/>
        <end position="54"/>
    </location>
</feature>
<gene>
    <name evidence="3" type="ORF">ABT57_11735</name>
</gene>
<dbReference type="AlphaFoldDB" id="A0A0J1HCQ2"/>
<dbReference type="NCBIfam" id="NF033664">
    <property type="entry name" value="PACE_transport"/>
    <property type="match status" value="1"/>
</dbReference>
<feature type="domain" description="Chlorhexidine efflux transporter" evidence="2">
    <location>
        <begin position="69"/>
        <end position="130"/>
    </location>
</feature>
<feature type="domain" description="Chlorhexidine efflux transporter" evidence="2">
    <location>
        <begin position="1"/>
        <end position="63"/>
    </location>
</feature>
<keyword evidence="1" id="KW-0472">Membrane</keyword>
<name>A0A0J1HCQ2_9GAMM</name>
<evidence type="ECO:0000313" key="4">
    <source>
        <dbReference type="Proteomes" id="UP000035909"/>
    </source>
</evidence>
<dbReference type="Proteomes" id="UP000035909">
    <property type="component" value="Unassembled WGS sequence"/>
</dbReference>
<keyword evidence="1" id="KW-0812">Transmembrane</keyword>
<dbReference type="InterPro" id="IPR007896">
    <property type="entry name" value="BTP_bacteria"/>
</dbReference>
<keyword evidence="4" id="KW-1185">Reference proteome</keyword>
<feature type="transmembrane region" description="Helical" evidence="1">
    <location>
        <begin position="101"/>
        <end position="122"/>
    </location>
</feature>
<evidence type="ECO:0000313" key="3">
    <source>
        <dbReference type="EMBL" id="KLV09464.1"/>
    </source>
</evidence>